<gene>
    <name evidence="3" type="ORF">ACN38_g11015</name>
</gene>
<evidence type="ECO:0000256" key="2">
    <source>
        <dbReference type="SAM" id="SignalP"/>
    </source>
</evidence>
<feature type="chain" id="PRO_5005839791" description="Glycosyl hydrolase family 32 N-terminal domain-containing protein" evidence="2">
    <location>
        <begin position="17"/>
        <end position="148"/>
    </location>
</feature>
<organism evidence="3 4">
    <name type="scientific">Penicillium nordicum</name>
    <dbReference type="NCBI Taxonomy" id="229535"/>
    <lineage>
        <taxon>Eukaryota</taxon>
        <taxon>Fungi</taxon>
        <taxon>Dikarya</taxon>
        <taxon>Ascomycota</taxon>
        <taxon>Pezizomycotina</taxon>
        <taxon>Eurotiomycetes</taxon>
        <taxon>Eurotiomycetidae</taxon>
        <taxon>Eurotiales</taxon>
        <taxon>Aspergillaceae</taxon>
        <taxon>Penicillium</taxon>
    </lineage>
</organism>
<accession>A0A0M9WBB6</accession>
<proteinExistence type="predicted"/>
<sequence length="148" mass="16067">MRLLSAFLATLLAVSAKSKYIVPGGRWRDTNGNFINAHGAGITFDQKSGLFWWFGEHKTEEEPEGGGVSVYSSDDLSTWKSGGLALGNSPSPCWRSINNLTCTAPIKGHPYIAPGGVIQRPKVAYSPETEDYHVCMRTLPNVLPSKAN</sequence>
<name>A0A0M9WBB6_9EURO</name>
<keyword evidence="1 2" id="KW-0732">Signal</keyword>
<dbReference type="PANTHER" id="PTHR22925:SF39">
    <property type="entry name" value="PUTATIVE (AFU_ORTHOLOGUE AFUA_5G14190)-RELATED"/>
    <property type="match status" value="1"/>
</dbReference>
<dbReference type="AlphaFoldDB" id="A0A0M9WBB6"/>
<dbReference type="EMBL" id="LHQQ01000267">
    <property type="protein sequence ID" value="KOS38175.1"/>
    <property type="molecule type" value="Genomic_DNA"/>
</dbReference>
<dbReference type="OrthoDB" id="9970295at2759"/>
<dbReference type="Proteomes" id="UP000037696">
    <property type="component" value="Unassembled WGS sequence"/>
</dbReference>
<reference evidence="3 4" key="1">
    <citation type="submission" date="2015-08" db="EMBL/GenBank/DDBJ databases">
        <title>Genome sequencing of Penicillium nordicum.</title>
        <authorList>
            <person name="Nguyen H.D."/>
            <person name="Seifert K.A."/>
        </authorList>
    </citation>
    <scope>NUCLEOTIDE SEQUENCE [LARGE SCALE GENOMIC DNA]</scope>
    <source>
        <strain evidence="3 4">DAOMC 185683</strain>
    </source>
</reference>
<comment type="caution">
    <text evidence="3">The sequence shown here is derived from an EMBL/GenBank/DDBJ whole genome shotgun (WGS) entry which is preliminary data.</text>
</comment>
<protein>
    <recommendedName>
        <fullName evidence="5">Glycosyl hydrolase family 32 N-terminal domain-containing protein</fullName>
    </recommendedName>
</protein>
<feature type="signal peptide" evidence="2">
    <location>
        <begin position="1"/>
        <end position="16"/>
    </location>
</feature>
<dbReference type="InterPro" id="IPR023296">
    <property type="entry name" value="Glyco_hydro_beta-prop_sf"/>
</dbReference>
<evidence type="ECO:0000256" key="1">
    <source>
        <dbReference type="ARBA" id="ARBA00022729"/>
    </source>
</evidence>
<dbReference type="PANTHER" id="PTHR22925">
    <property type="entry name" value="GLYCOSYL HYDROLASE 43 FAMILY MEMBER"/>
    <property type="match status" value="1"/>
</dbReference>
<dbReference type="SUPFAM" id="SSF75005">
    <property type="entry name" value="Arabinanase/levansucrase/invertase"/>
    <property type="match status" value="1"/>
</dbReference>
<evidence type="ECO:0000313" key="4">
    <source>
        <dbReference type="Proteomes" id="UP000037696"/>
    </source>
</evidence>
<dbReference type="STRING" id="229535.A0A0M9WBB6"/>
<evidence type="ECO:0000313" key="3">
    <source>
        <dbReference type="EMBL" id="KOS38175.1"/>
    </source>
</evidence>
<keyword evidence="4" id="KW-1185">Reference proteome</keyword>
<evidence type="ECO:0008006" key="5">
    <source>
        <dbReference type="Google" id="ProtNLM"/>
    </source>
</evidence>
<dbReference type="Gene3D" id="2.115.10.20">
    <property type="entry name" value="Glycosyl hydrolase domain, family 43"/>
    <property type="match status" value="1"/>
</dbReference>